<keyword evidence="2 8" id="KW-0732">Signal</keyword>
<name>A0A851P0Y6_9GALL</name>
<dbReference type="InterPro" id="IPR022329">
    <property type="entry name" value="TNFR_25"/>
</dbReference>
<dbReference type="GO" id="GO:0006915">
    <property type="term" value="P:apoptotic process"/>
    <property type="evidence" value="ECO:0007669"/>
    <property type="project" value="UniProtKB-KW"/>
</dbReference>
<evidence type="ECO:0000256" key="4">
    <source>
        <dbReference type="ARBA" id="ARBA00023157"/>
    </source>
</evidence>
<feature type="non-terminal residue" evidence="11">
    <location>
        <position position="451"/>
    </location>
</feature>
<evidence type="ECO:0000313" key="12">
    <source>
        <dbReference type="Proteomes" id="UP000613066"/>
    </source>
</evidence>
<dbReference type="SMART" id="SM00208">
    <property type="entry name" value="TNFR"/>
    <property type="match status" value="3"/>
</dbReference>
<evidence type="ECO:0000256" key="2">
    <source>
        <dbReference type="ARBA" id="ARBA00022729"/>
    </source>
</evidence>
<dbReference type="SUPFAM" id="SSF57586">
    <property type="entry name" value="TNF receptor-like"/>
    <property type="match status" value="2"/>
</dbReference>
<dbReference type="PANTHER" id="PTHR47220">
    <property type="entry name" value="TUMOR NECROSIS FACTOR RECEPTOR SUPERFAMILY MEMBER 25"/>
    <property type="match status" value="1"/>
</dbReference>
<dbReference type="PROSITE" id="PS50017">
    <property type="entry name" value="DEATH_DOMAIN"/>
    <property type="match status" value="1"/>
</dbReference>
<dbReference type="AlphaFoldDB" id="A0A851P0Y6"/>
<keyword evidence="1" id="KW-0053">Apoptosis</keyword>
<feature type="disulfide bond" evidence="6">
    <location>
        <begin position="94"/>
        <end position="109"/>
    </location>
</feature>
<dbReference type="GO" id="GO:0007165">
    <property type="term" value="P:signal transduction"/>
    <property type="evidence" value="ECO:0007669"/>
    <property type="project" value="InterPro"/>
</dbReference>
<comment type="caution">
    <text evidence="6">Lacks conserved residue(s) required for the propagation of feature annotation.</text>
</comment>
<feature type="repeat" description="TNFR-Cys" evidence="6">
    <location>
        <begin position="54"/>
        <end position="91"/>
    </location>
</feature>
<evidence type="ECO:0000256" key="8">
    <source>
        <dbReference type="SAM" id="SignalP"/>
    </source>
</evidence>
<feature type="domain" description="TNFR-Cys" evidence="10">
    <location>
        <begin position="54"/>
        <end position="91"/>
    </location>
</feature>
<evidence type="ECO:0000259" key="9">
    <source>
        <dbReference type="PROSITE" id="PS50017"/>
    </source>
</evidence>
<evidence type="ECO:0000259" key="10">
    <source>
        <dbReference type="PROSITE" id="PS50050"/>
    </source>
</evidence>
<dbReference type="InterPro" id="IPR011029">
    <property type="entry name" value="DEATH-like_dom_sf"/>
</dbReference>
<dbReference type="Proteomes" id="UP000613066">
    <property type="component" value="Unassembled WGS sequence"/>
</dbReference>
<protein>
    <submittedName>
        <fullName evidence="11">TNR25 factor</fullName>
    </submittedName>
</protein>
<feature type="disulfide bond" evidence="6">
    <location>
        <begin position="69"/>
        <end position="82"/>
    </location>
</feature>
<feature type="region of interest" description="Disordered" evidence="7">
    <location>
        <begin position="249"/>
        <end position="279"/>
    </location>
</feature>
<dbReference type="OrthoDB" id="9940478at2759"/>
<feature type="region of interest" description="Disordered" evidence="7">
    <location>
        <begin position="335"/>
        <end position="354"/>
    </location>
</feature>
<dbReference type="SMART" id="SM00005">
    <property type="entry name" value="DEATH"/>
    <property type="match status" value="1"/>
</dbReference>
<accession>A0A851P0Y6</accession>
<evidence type="ECO:0000256" key="1">
    <source>
        <dbReference type="ARBA" id="ARBA00022703"/>
    </source>
</evidence>
<dbReference type="InterPro" id="IPR000488">
    <property type="entry name" value="Death_dom"/>
</dbReference>
<dbReference type="EMBL" id="WBMW01003182">
    <property type="protein sequence ID" value="NXC44432.1"/>
    <property type="molecule type" value="Genomic_DNA"/>
</dbReference>
<keyword evidence="4 6" id="KW-1015">Disulfide bond</keyword>
<dbReference type="SUPFAM" id="SSF47986">
    <property type="entry name" value="DEATH domain"/>
    <property type="match status" value="1"/>
</dbReference>
<dbReference type="Gene3D" id="1.10.533.10">
    <property type="entry name" value="Death Domain, Fas"/>
    <property type="match status" value="1"/>
</dbReference>
<evidence type="ECO:0000256" key="7">
    <source>
        <dbReference type="SAM" id="MobiDB-lite"/>
    </source>
</evidence>
<dbReference type="GO" id="GO:0005886">
    <property type="term" value="C:plasma membrane"/>
    <property type="evidence" value="ECO:0007669"/>
    <property type="project" value="TreeGrafter"/>
</dbReference>
<feature type="domain" description="TNFR-Cys" evidence="10">
    <location>
        <begin position="93"/>
        <end position="135"/>
    </location>
</feature>
<keyword evidence="5" id="KW-0325">Glycoprotein</keyword>
<feature type="repeat" description="TNFR-Cys" evidence="6">
    <location>
        <begin position="93"/>
        <end position="135"/>
    </location>
</feature>
<proteinExistence type="predicted"/>
<organism evidence="11 12">
    <name type="scientific">Penelope pileata</name>
    <dbReference type="NCBI Taxonomy" id="1118817"/>
    <lineage>
        <taxon>Eukaryota</taxon>
        <taxon>Metazoa</taxon>
        <taxon>Chordata</taxon>
        <taxon>Craniata</taxon>
        <taxon>Vertebrata</taxon>
        <taxon>Euteleostomi</taxon>
        <taxon>Archelosauria</taxon>
        <taxon>Archosauria</taxon>
        <taxon>Dinosauria</taxon>
        <taxon>Saurischia</taxon>
        <taxon>Theropoda</taxon>
        <taxon>Coelurosauria</taxon>
        <taxon>Aves</taxon>
        <taxon>Neognathae</taxon>
        <taxon>Galloanserae</taxon>
        <taxon>Galliformes</taxon>
        <taxon>Cracidae</taxon>
        <taxon>Penelope</taxon>
    </lineage>
</organism>
<dbReference type="PROSITE" id="PS00652">
    <property type="entry name" value="TNFR_NGFR_1"/>
    <property type="match status" value="1"/>
</dbReference>
<feature type="non-terminal residue" evidence="11">
    <location>
        <position position="1"/>
    </location>
</feature>
<evidence type="ECO:0000256" key="3">
    <source>
        <dbReference type="ARBA" id="ARBA00022737"/>
    </source>
</evidence>
<dbReference type="PANTHER" id="PTHR47220:SF1">
    <property type="entry name" value="TUMOR NECROSIS FACTOR RECEPTOR SUPERFAMILY MEMBER 25"/>
    <property type="match status" value="1"/>
</dbReference>
<reference evidence="11" key="1">
    <citation type="submission" date="2019-09" db="EMBL/GenBank/DDBJ databases">
        <title>Bird 10,000 Genomes (B10K) Project - Family phase.</title>
        <authorList>
            <person name="Zhang G."/>
        </authorList>
    </citation>
    <scope>NUCLEOTIDE SEQUENCE</scope>
    <source>
        <strain evidence="11">B10K-DU-001-08</strain>
        <tissue evidence="11">Muscle</tissue>
    </source>
</reference>
<gene>
    <name evidence="11" type="primary">Tnfrsf25</name>
    <name evidence="11" type="ORF">PENPIL_R00620</name>
</gene>
<evidence type="ECO:0000313" key="11">
    <source>
        <dbReference type="EMBL" id="NXC44432.1"/>
    </source>
</evidence>
<feature type="domain" description="TNFR-Cys" evidence="10">
    <location>
        <begin position="136"/>
        <end position="178"/>
    </location>
</feature>
<sequence>ALSSPCPQVMLAVLWLLASGSQPPGCRDCAVPCAQRGLARPPARPHRLVAAKPSCPAGMSWIGAAGRCCSQCPPGTFLKSPCSSQENDSFCAACPAGTFLSQPNTLTECHACYECDHHASQTVLSNCSATSNVACGCKPGHFRNCHNEACSDFSCKECQPCPGRLIQRPCSDMQDTQCGSCKPDFYVEGSECRPCHASTPEMCGEECQRVCGRRAGGSGLEDILLGLTGPLFLGALAIYHKRKQLQLMAPAGSPPPQGCPSPTACTQPPTQGAAATEPAQCQVSARGEAAVPRGGLPAMAGRPRWTWPCPSQVWQHGPSTARGSPESWALLHEKPSRAALPNSDVEPSAPPEPGTVRCPCRPHHCTLLQGRQLYAVINAVPLRRWKEFMRVLELPDTEIELVEMEVAHFRDQQYEMLKRWCQQTSATLERIFAALEHMQLGGCAEALRQSL</sequence>
<dbReference type="InterPro" id="IPR001368">
    <property type="entry name" value="TNFR/NGFR_Cys_rich_reg"/>
</dbReference>
<dbReference type="Pfam" id="PF00531">
    <property type="entry name" value="Death"/>
    <property type="match status" value="1"/>
</dbReference>
<keyword evidence="12" id="KW-1185">Reference proteome</keyword>
<evidence type="ECO:0000256" key="6">
    <source>
        <dbReference type="PROSITE-ProRule" id="PRU00206"/>
    </source>
</evidence>
<dbReference type="Pfam" id="PF00020">
    <property type="entry name" value="TNFR_c6"/>
    <property type="match status" value="1"/>
</dbReference>
<feature type="signal peptide" evidence="8">
    <location>
        <begin position="1"/>
        <end position="20"/>
    </location>
</feature>
<keyword evidence="3" id="KW-0677">Repeat</keyword>
<dbReference type="PROSITE" id="PS50050">
    <property type="entry name" value="TNFR_NGFR_2"/>
    <property type="match status" value="3"/>
</dbReference>
<feature type="repeat" description="TNFR-Cys" evidence="6">
    <location>
        <begin position="136"/>
        <end position="178"/>
    </location>
</feature>
<feature type="domain" description="Death" evidence="9">
    <location>
        <begin position="370"/>
        <end position="451"/>
    </location>
</feature>
<evidence type="ECO:0000256" key="5">
    <source>
        <dbReference type="ARBA" id="ARBA00023180"/>
    </source>
</evidence>
<feature type="chain" id="PRO_5032416196" evidence="8">
    <location>
        <begin position="21"/>
        <end position="451"/>
    </location>
</feature>
<dbReference type="Gene3D" id="2.10.50.10">
    <property type="entry name" value="Tumor Necrosis Factor Receptor, subunit A, domain 2"/>
    <property type="match status" value="2"/>
</dbReference>
<comment type="caution">
    <text evidence="11">The sequence shown here is derived from an EMBL/GenBank/DDBJ whole genome shotgun (WGS) entry which is preliminary data.</text>
</comment>